<name>A0A420HAL0_9PEZI</name>
<protein>
    <submittedName>
        <fullName evidence="2">Uncharacterized protein</fullName>
    </submittedName>
</protein>
<organism evidence="2 3">
    <name type="scientific">Golovinomyces cichoracearum</name>
    <dbReference type="NCBI Taxonomy" id="62708"/>
    <lineage>
        <taxon>Eukaryota</taxon>
        <taxon>Fungi</taxon>
        <taxon>Dikarya</taxon>
        <taxon>Ascomycota</taxon>
        <taxon>Pezizomycotina</taxon>
        <taxon>Leotiomycetes</taxon>
        <taxon>Erysiphales</taxon>
        <taxon>Erysiphaceae</taxon>
        <taxon>Golovinomyces</taxon>
    </lineage>
</organism>
<dbReference type="AlphaFoldDB" id="A0A420HAL0"/>
<gene>
    <name evidence="2" type="ORF">GcC1_211022</name>
</gene>
<comment type="caution">
    <text evidence="2">The sequence shown here is derived from an EMBL/GenBank/DDBJ whole genome shotgun (WGS) entry which is preliminary data.</text>
</comment>
<evidence type="ECO:0000256" key="1">
    <source>
        <dbReference type="SAM" id="MobiDB-lite"/>
    </source>
</evidence>
<feature type="region of interest" description="Disordered" evidence="1">
    <location>
        <begin position="77"/>
        <end position="99"/>
    </location>
</feature>
<accession>A0A420HAL0</accession>
<dbReference type="Proteomes" id="UP000285405">
    <property type="component" value="Unassembled WGS sequence"/>
</dbReference>
<evidence type="ECO:0000313" key="3">
    <source>
        <dbReference type="Proteomes" id="UP000285405"/>
    </source>
</evidence>
<reference evidence="2 3" key="1">
    <citation type="journal article" date="2018" name="BMC Genomics">
        <title>Comparative genome analyses reveal sequence features reflecting distinct modes of host-adaptation between dicot and monocot powdery mildew.</title>
        <authorList>
            <person name="Wu Y."/>
            <person name="Ma X."/>
            <person name="Pan Z."/>
            <person name="Kale S.D."/>
            <person name="Song Y."/>
            <person name="King H."/>
            <person name="Zhang Q."/>
            <person name="Presley C."/>
            <person name="Deng X."/>
            <person name="Wei C.I."/>
            <person name="Xiao S."/>
        </authorList>
    </citation>
    <scope>NUCLEOTIDE SEQUENCE [LARGE SCALE GENOMIC DNA]</scope>
    <source>
        <strain evidence="2">UCSC1</strain>
    </source>
</reference>
<dbReference type="EMBL" id="MCBR01021150">
    <property type="protein sequence ID" value="RKF54452.1"/>
    <property type="molecule type" value="Genomic_DNA"/>
</dbReference>
<evidence type="ECO:0000313" key="2">
    <source>
        <dbReference type="EMBL" id="RKF54452.1"/>
    </source>
</evidence>
<sequence>MHHEQTSESIYVEPTTINGAVKHCRDRDINVLQQINKIQIKQNNLLNTTNVMDKKLGSIENSLLSILERLERSKRTVRSKSLHKPTNMPDLSIEVDPPPKQTPKILGRSHLSLQIRKFTPHITHNQVYSSQQTAYIFASLHASTHGKKIISQF</sequence>
<proteinExistence type="predicted"/>